<proteinExistence type="inferred from homology"/>
<evidence type="ECO:0000313" key="4">
    <source>
        <dbReference type="Proteomes" id="UP000005666"/>
    </source>
</evidence>
<dbReference type="EMBL" id="HE612864">
    <property type="protein sequence ID" value="CCE64542.1"/>
    <property type="molecule type" value="Genomic_DNA"/>
</dbReference>
<dbReference type="GO" id="GO:0000932">
    <property type="term" value="C:P-body"/>
    <property type="evidence" value="ECO:0007669"/>
    <property type="project" value="TreeGrafter"/>
</dbReference>
<dbReference type="KEGG" id="tpf:TPHA_0I00350"/>
<evidence type="ECO:0000313" key="3">
    <source>
        <dbReference type="EMBL" id="CCE64542.1"/>
    </source>
</evidence>
<dbReference type="InterPro" id="IPR050180">
    <property type="entry name" value="RNR_Ribonuclease"/>
</dbReference>
<comment type="similarity">
    <text evidence="1">Belongs to the RNR ribonuclease family.</text>
</comment>
<dbReference type="GeneID" id="11534355"/>
<dbReference type="InterPro" id="IPR022966">
    <property type="entry name" value="RNase_II/R_CS"/>
</dbReference>
<dbReference type="InterPro" id="IPR012340">
    <property type="entry name" value="NA-bd_OB-fold"/>
</dbReference>
<dbReference type="RefSeq" id="XP_003686976.1">
    <property type="nucleotide sequence ID" value="XM_003686928.1"/>
</dbReference>
<feature type="domain" description="RNB" evidence="2">
    <location>
        <begin position="490"/>
        <end position="816"/>
    </location>
</feature>
<reference evidence="3 4" key="1">
    <citation type="journal article" date="2011" name="Proc. Natl. Acad. Sci. U.S.A.">
        <title>Evolutionary erosion of yeast sex chromosomes by mating-type switching accidents.</title>
        <authorList>
            <person name="Gordon J.L."/>
            <person name="Armisen D."/>
            <person name="Proux-Wera E."/>
            <person name="Oheigeartaigh S.S."/>
            <person name="Byrne K.P."/>
            <person name="Wolfe K.H."/>
        </authorList>
    </citation>
    <scope>NUCLEOTIDE SEQUENCE [LARGE SCALE GENOMIC DNA]</scope>
    <source>
        <strain evidence="4">ATCC 24235 / CBS 4417 / NBRC 1672 / NRRL Y-8282 / UCD 70-5</strain>
    </source>
</reference>
<dbReference type="OrthoDB" id="2285229at2759"/>
<protein>
    <recommendedName>
        <fullName evidence="2">RNB domain-containing protein</fullName>
    </recommendedName>
</protein>
<dbReference type="GO" id="GO:0000957">
    <property type="term" value="P:mitochondrial RNA catabolic process"/>
    <property type="evidence" value="ECO:0007669"/>
    <property type="project" value="EnsemblFungi"/>
</dbReference>
<gene>
    <name evidence="3" type="primary">TPHA0I00350</name>
    <name evidence="3" type="ordered locus">TPHA_0I00350</name>
</gene>
<dbReference type="STRING" id="1071381.G8BXB4"/>
<dbReference type="OMA" id="VFCIDSE"/>
<name>G8BXB4_TETPH</name>
<dbReference type="AlphaFoldDB" id="G8BXB4"/>
<dbReference type="GO" id="GO:0003723">
    <property type="term" value="F:RNA binding"/>
    <property type="evidence" value="ECO:0007669"/>
    <property type="project" value="InterPro"/>
</dbReference>
<dbReference type="PANTHER" id="PTHR23355:SF59">
    <property type="entry name" value="EXORIBONUCLEASE II, MITOCHONDRIAL"/>
    <property type="match status" value="1"/>
</dbReference>
<dbReference type="Pfam" id="PF00773">
    <property type="entry name" value="RNB"/>
    <property type="match status" value="1"/>
</dbReference>
<dbReference type="HOGENOM" id="CLU_012624_0_0_1"/>
<sequence>MTVHLIRRNIQSSASALKLATRRTKYLEKRLPASFNLELVKSKFLERTKGLEHISEIKEVDEIQNQSMMTFNNEYIVPSKVWFDTVTSSGSFSNDLINETLISKKWKKFPDLPIKMNGDYSFNALQLFDRSLDIGDLVLLRNSDKELLMCVDIPMSIEDPRFTFAKPDGTLVFSTKQNVTLRILNTLPKNILNHDLIKNKYEAGLINRKENNAIKLPSLPVVARQIATSPLPSEISRIAARDLNVNLKKLEVLHRYISDGVETSSISFLKLVHLVQNVDLNKLARNRADHDANHISNIIRNTKDDIQYMTKIDAITLLSTYWAVIQQQQSQLWGDIQIHSALLFPISVSVLPFNNVIYLNETIPRVATDENINKFTEAINKHNLEKINEKFPDFLNMLKEYGNGCYYGNEKITTIISKLFRRIETYKNKELSRDNCQKLYNELNPSNKILNSLLLSKDLCLPEISGTTRTEQLIYSLTEVDNHAIIDQRRHDFKDLKVFCIDEKTAHEIDDGVSVLRKDGNITRLFIHIADPASLFPLHNTIENNSTSDEILNIAFRRAFTTYLPEFVLPMLPKSFCTKSDLGNTGKMTNTITFSVDFDKSSCSILEDTFEIQLGKVNNFPKNTTYKEVDKILNSSIKRENDIERDLREMRFIANHLRKCRIDNSAVIFGEGFNKGAVNLIEKKQDGEKSYKVNFKDSETTPSNIIVSEFMILANSLAGKYFKNHKIPAIYKTYKGLNMKPKASSQFKKILNVNKKRLPSIKEISKIGSLLSSSTFSSKPSIHEMIGTDQYATVTSPLRRFPDLINHFQLHRYLTNQPLCFSQEKLDEMVWHLIERDTILRHYSRKFNKYWTLQYLNEKIEGNPLLRFDVMVQSVSENGRVHCILPKLSYATGTLKLKPSATTIPAIGEIIKNCKIANIDCLGNSLEFAIDENQEHDRVNTFT</sequence>
<evidence type="ECO:0000256" key="1">
    <source>
        <dbReference type="RuleBase" id="RU003901"/>
    </source>
</evidence>
<dbReference type="eggNOG" id="KOG2102">
    <property type="taxonomic scope" value="Eukaryota"/>
</dbReference>
<evidence type="ECO:0000259" key="2">
    <source>
        <dbReference type="SMART" id="SM00955"/>
    </source>
</evidence>
<dbReference type="GO" id="GO:0045025">
    <property type="term" value="C:mitochondrial degradosome"/>
    <property type="evidence" value="ECO:0007669"/>
    <property type="project" value="EnsemblFungi"/>
</dbReference>
<dbReference type="Proteomes" id="UP000005666">
    <property type="component" value="Chromosome 9"/>
</dbReference>
<organism evidence="3 4">
    <name type="scientific">Tetrapisispora phaffii (strain ATCC 24235 / CBS 4417 / NBRC 1672 / NRRL Y-8282 / UCD 70-5)</name>
    <name type="common">Yeast</name>
    <name type="synonym">Fabospora phaffii</name>
    <dbReference type="NCBI Taxonomy" id="1071381"/>
    <lineage>
        <taxon>Eukaryota</taxon>
        <taxon>Fungi</taxon>
        <taxon>Dikarya</taxon>
        <taxon>Ascomycota</taxon>
        <taxon>Saccharomycotina</taxon>
        <taxon>Saccharomycetes</taxon>
        <taxon>Saccharomycetales</taxon>
        <taxon>Saccharomycetaceae</taxon>
        <taxon>Tetrapisispora</taxon>
    </lineage>
</organism>
<dbReference type="PANTHER" id="PTHR23355">
    <property type="entry name" value="RIBONUCLEASE"/>
    <property type="match status" value="1"/>
</dbReference>
<keyword evidence="4" id="KW-1185">Reference proteome</keyword>
<dbReference type="SUPFAM" id="SSF50249">
    <property type="entry name" value="Nucleic acid-binding proteins"/>
    <property type="match status" value="1"/>
</dbReference>
<dbReference type="InterPro" id="IPR001900">
    <property type="entry name" value="RNase_II/R"/>
</dbReference>
<dbReference type="GO" id="GO:0008859">
    <property type="term" value="F:exoribonuclease II activity"/>
    <property type="evidence" value="ECO:0007669"/>
    <property type="project" value="EnsemblFungi"/>
</dbReference>
<accession>G8BXB4</accession>
<dbReference type="SMART" id="SM00955">
    <property type="entry name" value="RNB"/>
    <property type="match status" value="1"/>
</dbReference>
<dbReference type="PROSITE" id="PS01175">
    <property type="entry name" value="RIBONUCLEASE_II"/>
    <property type="match status" value="1"/>
</dbReference>
<dbReference type="GO" id="GO:0006402">
    <property type="term" value="P:mRNA catabolic process"/>
    <property type="evidence" value="ECO:0007669"/>
    <property type="project" value="TreeGrafter"/>
</dbReference>